<dbReference type="GO" id="GO:0006018">
    <property type="term" value="P:2-deoxyribose 1-phosphate catabolic process"/>
    <property type="evidence" value="ECO:0007669"/>
    <property type="project" value="UniProtKB-UniRule"/>
</dbReference>
<evidence type="ECO:0000256" key="6">
    <source>
        <dbReference type="ARBA" id="ARBA00056337"/>
    </source>
</evidence>
<dbReference type="InterPro" id="IPR002915">
    <property type="entry name" value="DeoC/FbaB/LacD_aldolase"/>
</dbReference>
<feature type="active site" description="Proton donor/acceptor" evidence="7">
    <location>
        <position position="95"/>
    </location>
</feature>
<dbReference type="PIRSF" id="PIRSF001357">
    <property type="entry name" value="DeoC"/>
    <property type="match status" value="1"/>
</dbReference>
<sequence>MNSYDNASIAAAIDHTLLKPEARRVDIDRICEEALEHRFAAVCVNSLWVPRVSRQLAGSSVKTCSVVGFPLGASLPAATAAEARMAIDAGAQEIDMVLSVGEALAGDWDAVHRGIAEVLASCSEVPLKVILETCLLTESHKRLACEICRDLGVAFVKTSTGFSTGGATVEDVALMRSVVGLDIGVKASGGIRDRDTAIAMLNAGANRLGCSAGVAIVTGGVGTEAY</sequence>
<evidence type="ECO:0000256" key="3">
    <source>
        <dbReference type="ARBA" id="ARBA00023239"/>
    </source>
</evidence>
<name>A4A8W3_9GAMM</name>
<evidence type="ECO:0000256" key="5">
    <source>
        <dbReference type="ARBA" id="ARBA00048791"/>
    </source>
</evidence>
<dbReference type="GO" id="GO:0016052">
    <property type="term" value="P:carbohydrate catabolic process"/>
    <property type="evidence" value="ECO:0007669"/>
    <property type="project" value="TreeGrafter"/>
</dbReference>
<dbReference type="PANTHER" id="PTHR10889">
    <property type="entry name" value="DEOXYRIBOSE-PHOSPHATE ALDOLASE"/>
    <property type="match status" value="1"/>
</dbReference>
<dbReference type="InterPro" id="IPR013785">
    <property type="entry name" value="Aldolase_TIM"/>
</dbReference>
<dbReference type="InterPro" id="IPR011343">
    <property type="entry name" value="DeoC"/>
</dbReference>
<evidence type="ECO:0000313" key="9">
    <source>
        <dbReference type="Proteomes" id="UP000019205"/>
    </source>
</evidence>
<dbReference type="EMBL" id="AAOA02000002">
    <property type="protein sequence ID" value="EAQ97505.1"/>
    <property type="molecule type" value="Genomic_DNA"/>
</dbReference>
<comment type="subcellular location">
    <subcellularLocation>
        <location evidence="7">Cytoplasm</location>
    </subcellularLocation>
</comment>
<protein>
    <recommendedName>
        <fullName evidence="7">Deoxyribose-phosphate aldolase</fullName>
        <shortName evidence="7">DERA</shortName>
        <ecNumber evidence="7">4.1.2.4</ecNumber>
    </recommendedName>
    <alternativeName>
        <fullName evidence="7">2-deoxy-D-ribose 5-phosphate aldolase</fullName>
    </alternativeName>
    <alternativeName>
        <fullName evidence="7">Phosphodeoxyriboaldolase</fullName>
        <shortName evidence="7">Deoxyriboaldolase</shortName>
    </alternativeName>
</protein>
<dbReference type="Gene3D" id="3.20.20.70">
    <property type="entry name" value="Aldolase class I"/>
    <property type="match status" value="1"/>
</dbReference>
<gene>
    <name evidence="7" type="primary">deoC</name>
    <name evidence="8" type="ORF">KT71_04330</name>
</gene>
<organism evidence="8 9">
    <name type="scientific">Congregibacter litoralis KT71</name>
    <dbReference type="NCBI Taxonomy" id="314285"/>
    <lineage>
        <taxon>Bacteria</taxon>
        <taxon>Pseudomonadati</taxon>
        <taxon>Pseudomonadota</taxon>
        <taxon>Gammaproteobacteria</taxon>
        <taxon>Cellvibrionales</taxon>
        <taxon>Halieaceae</taxon>
        <taxon>Congregibacter</taxon>
    </lineage>
</organism>
<dbReference type="InterPro" id="IPR028581">
    <property type="entry name" value="DeoC_typeI"/>
</dbReference>
<dbReference type="RefSeq" id="WP_008293280.1">
    <property type="nucleotide sequence ID" value="NZ_CM002299.1"/>
</dbReference>
<evidence type="ECO:0000256" key="1">
    <source>
        <dbReference type="ARBA" id="ARBA00010936"/>
    </source>
</evidence>
<comment type="pathway">
    <text evidence="7">Carbohydrate degradation; 2-deoxy-D-ribose 1-phosphate degradation; D-glyceraldehyde 3-phosphate and acetaldehyde from 2-deoxy-alpha-D-ribose 1-phosphate: step 2/2.</text>
</comment>
<dbReference type="SUPFAM" id="SSF51569">
    <property type="entry name" value="Aldolase"/>
    <property type="match status" value="1"/>
</dbReference>
<dbReference type="EC" id="4.1.2.4" evidence="7"/>
<dbReference type="GO" id="GO:0009264">
    <property type="term" value="P:deoxyribonucleotide catabolic process"/>
    <property type="evidence" value="ECO:0007669"/>
    <property type="project" value="UniProtKB-UniRule"/>
</dbReference>
<comment type="caution">
    <text evidence="8">The sequence shown here is derived from an EMBL/GenBank/DDBJ whole genome shotgun (WGS) entry which is preliminary data.</text>
</comment>
<dbReference type="HAMAP" id="MF_00114">
    <property type="entry name" value="DeoC_type1"/>
    <property type="match status" value="1"/>
</dbReference>
<dbReference type="PANTHER" id="PTHR10889:SF1">
    <property type="entry name" value="DEOXYRIBOSE-PHOSPHATE ALDOLASE"/>
    <property type="match status" value="1"/>
</dbReference>
<dbReference type="Pfam" id="PF01791">
    <property type="entry name" value="DeoC"/>
    <property type="match status" value="1"/>
</dbReference>
<comment type="function">
    <text evidence="6 7">Catalyzes a reversible aldol reaction between acetaldehyde and D-glyceraldehyde 3-phosphate to generate 2-deoxy-D-ribose 5-phosphate.</text>
</comment>
<dbReference type="CDD" id="cd00959">
    <property type="entry name" value="DeoC"/>
    <property type="match status" value="1"/>
</dbReference>
<dbReference type="OrthoDB" id="6579831at2"/>
<dbReference type="AlphaFoldDB" id="A4A8W3"/>
<evidence type="ECO:0000256" key="7">
    <source>
        <dbReference type="HAMAP-Rule" id="MF_00114"/>
    </source>
</evidence>
<dbReference type="UniPathway" id="UPA00002">
    <property type="reaction ID" value="UER00468"/>
</dbReference>
<keyword evidence="2 7" id="KW-0963">Cytoplasm</keyword>
<dbReference type="STRING" id="314285.KT71_04330"/>
<feature type="active site" description="Proton donor/acceptor" evidence="7">
    <location>
        <position position="186"/>
    </location>
</feature>
<dbReference type="Proteomes" id="UP000019205">
    <property type="component" value="Chromosome"/>
</dbReference>
<comment type="catalytic activity">
    <reaction evidence="5 7">
        <text>2-deoxy-D-ribose 5-phosphate = D-glyceraldehyde 3-phosphate + acetaldehyde</text>
        <dbReference type="Rhea" id="RHEA:12821"/>
        <dbReference type="ChEBI" id="CHEBI:15343"/>
        <dbReference type="ChEBI" id="CHEBI:59776"/>
        <dbReference type="ChEBI" id="CHEBI:62877"/>
        <dbReference type="EC" id="4.1.2.4"/>
    </reaction>
</comment>
<keyword evidence="4 7" id="KW-0704">Schiff base</keyword>
<keyword evidence="9" id="KW-1185">Reference proteome</keyword>
<evidence type="ECO:0000313" key="8">
    <source>
        <dbReference type="EMBL" id="EAQ97505.1"/>
    </source>
</evidence>
<dbReference type="SMART" id="SM01133">
    <property type="entry name" value="DeoC"/>
    <property type="match status" value="1"/>
</dbReference>
<proteinExistence type="inferred from homology"/>
<dbReference type="GO" id="GO:0005737">
    <property type="term" value="C:cytoplasm"/>
    <property type="evidence" value="ECO:0007669"/>
    <property type="project" value="UniProtKB-SubCell"/>
</dbReference>
<dbReference type="eggNOG" id="COG0274">
    <property type="taxonomic scope" value="Bacteria"/>
</dbReference>
<keyword evidence="3 7" id="KW-0456">Lyase</keyword>
<reference evidence="8 9" key="2">
    <citation type="journal article" date="2009" name="PLoS ONE">
        <title>The photosynthetic apparatus and its regulation in the aerobic gammaproteobacterium Congregibacter litoralis gen. nov., sp. nov.</title>
        <authorList>
            <person name="Spring S."/>
            <person name="Lunsdorf H."/>
            <person name="Fuchs B.M."/>
            <person name="Tindall B.J."/>
        </authorList>
    </citation>
    <scope>NUCLEOTIDE SEQUENCE [LARGE SCALE GENOMIC DNA]</scope>
    <source>
        <strain evidence="8">KT71</strain>
    </source>
</reference>
<dbReference type="NCBIfam" id="TIGR00126">
    <property type="entry name" value="deoC"/>
    <property type="match status" value="1"/>
</dbReference>
<comment type="similarity">
    <text evidence="1 7">Belongs to the DeoC/FbaB aldolase family. DeoC type 1 subfamily.</text>
</comment>
<evidence type="ECO:0000256" key="4">
    <source>
        <dbReference type="ARBA" id="ARBA00023270"/>
    </source>
</evidence>
<evidence type="ECO:0000256" key="2">
    <source>
        <dbReference type="ARBA" id="ARBA00022490"/>
    </source>
</evidence>
<dbReference type="FunFam" id="3.20.20.70:FF:000044">
    <property type="entry name" value="Deoxyribose-phosphate aldolase"/>
    <property type="match status" value="1"/>
</dbReference>
<dbReference type="GO" id="GO:0004139">
    <property type="term" value="F:deoxyribose-phosphate aldolase activity"/>
    <property type="evidence" value="ECO:0007669"/>
    <property type="project" value="UniProtKB-UniRule"/>
</dbReference>
<feature type="active site" description="Schiff-base intermediate with acetaldehyde" evidence="7">
    <location>
        <position position="157"/>
    </location>
</feature>
<accession>A4A8W3</accession>
<dbReference type="HOGENOM" id="CLU_053595_0_0_6"/>
<reference evidence="8 9" key="1">
    <citation type="journal article" date="2007" name="Proc. Natl. Acad. Sci. U.S.A.">
        <title>Characterization of a marine gammaproteobacterium capable of aerobic anoxygenic photosynthesis.</title>
        <authorList>
            <person name="Fuchs B.M."/>
            <person name="Spring S."/>
            <person name="Teeling H."/>
            <person name="Quast C."/>
            <person name="Wulf J."/>
            <person name="Schattenhofer M."/>
            <person name="Yan S."/>
            <person name="Ferriera S."/>
            <person name="Johnson J."/>
            <person name="Glockner F.O."/>
            <person name="Amann R."/>
        </authorList>
    </citation>
    <scope>NUCLEOTIDE SEQUENCE [LARGE SCALE GENOMIC DNA]</scope>
    <source>
        <strain evidence="8">KT71</strain>
    </source>
</reference>